<dbReference type="OrthoDB" id="4439444at2759"/>
<dbReference type="Proteomes" id="UP000075230">
    <property type="component" value="Unassembled WGS sequence"/>
</dbReference>
<dbReference type="VEuPathDB" id="FungiDB:ASPFODRAFT_127944"/>
<feature type="compositionally biased region" description="Polar residues" evidence="1">
    <location>
        <begin position="1"/>
        <end position="24"/>
    </location>
</feature>
<evidence type="ECO:0000313" key="5">
    <source>
        <dbReference type="Proteomes" id="UP000661280"/>
    </source>
</evidence>
<gene>
    <name evidence="2" type="ORF">AKAW2_11183S</name>
    <name evidence="3" type="ORF">RIB2604_01712310</name>
</gene>
<reference evidence="2" key="4">
    <citation type="submission" date="2021-02" db="EMBL/GenBank/DDBJ databases">
        <title>Aspergillus luchuensis mut. kawachii IFO 4304 genome sequence.</title>
        <authorList>
            <person name="Mori K."/>
            <person name="Kadooka C."/>
            <person name="Goto M."/>
            <person name="Futagami T."/>
        </authorList>
    </citation>
    <scope>NUCLEOTIDE SEQUENCE</scope>
    <source>
        <strain evidence="2">IFO 4308</strain>
    </source>
</reference>
<dbReference type="EMBL" id="AP024425">
    <property type="protein sequence ID" value="BCR94137.1"/>
    <property type="molecule type" value="Genomic_DNA"/>
</dbReference>
<feature type="region of interest" description="Disordered" evidence="1">
    <location>
        <begin position="1"/>
        <end position="39"/>
    </location>
</feature>
<evidence type="ECO:0000313" key="3">
    <source>
        <dbReference type="EMBL" id="GAT24088.1"/>
    </source>
</evidence>
<protein>
    <submittedName>
        <fullName evidence="3">Similar to An02g14070</fullName>
    </submittedName>
</protein>
<name>A0A146FE54_ASPKA</name>
<evidence type="ECO:0000256" key="1">
    <source>
        <dbReference type="SAM" id="MobiDB-lite"/>
    </source>
</evidence>
<feature type="region of interest" description="Disordered" evidence="1">
    <location>
        <begin position="86"/>
        <end position="108"/>
    </location>
</feature>
<dbReference type="RefSeq" id="XP_041537903.1">
    <property type="nucleotide sequence ID" value="XM_041682822.1"/>
</dbReference>
<dbReference type="KEGG" id="aluc:AKAW2_11183S"/>
<reference evidence="4" key="2">
    <citation type="submission" date="2016-02" db="EMBL/GenBank/DDBJ databases">
        <title>Genome sequencing of Aspergillus luchuensis NBRC 4314.</title>
        <authorList>
            <person name="Yamada O."/>
        </authorList>
    </citation>
    <scope>NUCLEOTIDE SEQUENCE [LARGE SCALE GENOMIC DNA]</scope>
    <source>
        <strain evidence="4">RIB 2604</strain>
    </source>
</reference>
<dbReference type="AlphaFoldDB" id="A0A146FE54"/>
<organism evidence="3 4">
    <name type="scientific">Aspergillus kawachii</name>
    <name type="common">White koji mold</name>
    <name type="synonym">Aspergillus awamori var. kawachi</name>
    <dbReference type="NCBI Taxonomy" id="1069201"/>
    <lineage>
        <taxon>Eukaryota</taxon>
        <taxon>Fungi</taxon>
        <taxon>Dikarya</taxon>
        <taxon>Ascomycota</taxon>
        <taxon>Pezizomycotina</taxon>
        <taxon>Eurotiomycetes</taxon>
        <taxon>Eurotiomycetidae</taxon>
        <taxon>Eurotiales</taxon>
        <taxon>Aspergillaceae</taxon>
        <taxon>Aspergillus</taxon>
        <taxon>Aspergillus subgen. Circumdati</taxon>
    </lineage>
</organism>
<reference evidence="3 4" key="1">
    <citation type="journal article" date="2016" name="DNA Res.">
        <title>Genome sequence of Aspergillus luchuensis NBRC 4314.</title>
        <authorList>
            <person name="Yamada O."/>
            <person name="Machida M."/>
            <person name="Hosoyama A."/>
            <person name="Goto M."/>
            <person name="Takahashi T."/>
            <person name="Futagami T."/>
            <person name="Yamagata Y."/>
            <person name="Takeuchi M."/>
            <person name="Kobayashi T."/>
            <person name="Koike H."/>
            <person name="Abe K."/>
            <person name="Asai K."/>
            <person name="Arita M."/>
            <person name="Fujita N."/>
            <person name="Fukuda K."/>
            <person name="Higa K."/>
            <person name="Horikawa H."/>
            <person name="Ishikawa T."/>
            <person name="Jinno K."/>
            <person name="Kato Y."/>
            <person name="Kirimura K."/>
            <person name="Mizutani O."/>
            <person name="Nakasone K."/>
            <person name="Sano M."/>
            <person name="Shiraishi Y."/>
            <person name="Tsukahara M."/>
            <person name="Gomi K."/>
        </authorList>
    </citation>
    <scope>NUCLEOTIDE SEQUENCE [LARGE SCALE GENOMIC DNA]</scope>
    <source>
        <strain evidence="3 4">RIB 2604</strain>
    </source>
</reference>
<feature type="compositionally biased region" description="Polar residues" evidence="1">
    <location>
        <begin position="86"/>
        <end position="97"/>
    </location>
</feature>
<dbReference type="EMBL" id="BCWF01000017">
    <property type="protein sequence ID" value="GAT24088.1"/>
    <property type="molecule type" value="Genomic_DNA"/>
</dbReference>
<evidence type="ECO:0000313" key="2">
    <source>
        <dbReference type="EMBL" id="BCR94137.1"/>
    </source>
</evidence>
<dbReference type="Proteomes" id="UP000661280">
    <property type="component" value="Chromosome 1"/>
</dbReference>
<proteinExistence type="predicted"/>
<dbReference type="GeneID" id="64955462"/>
<evidence type="ECO:0000313" key="4">
    <source>
        <dbReference type="Proteomes" id="UP000075230"/>
    </source>
</evidence>
<sequence length="108" mass="11879">MRQENTGSSLNGDPSRRNQSSQSARLEPPNDSPQTSDQLAEELVYYRSFLEQLLGLVRNGDQDTVNQMVSMIRSDATHQQILAALSENSANDGQTAQGAHGRNNHNPN</sequence>
<keyword evidence="5" id="KW-1185">Reference proteome</keyword>
<reference evidence="2" key="3">
    <citation type="submission" date="2021-01" db="EMBL/GenBank/DDBJ databases">
        <authorList>
            <consortium name="Aspergillus luchuensis mut. kawachii IFO 4304 genome sequencing consortium"/>
            <person name="Kazuki M."/>
            <person name="Futagami T."/>
        </authorList>
    </citation>
    <scope>NUCLEOTIDE SEQUENCE</scope>
    <source>
        <strain evidence="2">IFO 4308</strain>
    </source>
</reference>
<accession>A0A146FE54</accession>